<dbReference type="OrthoDB" id="10533698at2759"/>
<name>C6HEP9_AJECH</name>
<dbReference type="AlphaFoldDB" id="C6HEP9"/>
<proteinExistence type="predicted"/>
<evidence type="ECO:0000313" key="2">
    <source>
        <dbReference type="Proteomes" id="UP000002624"/>
    </source>
</evidence>
<reference evidence="2" key="1">
    <citation type="submission" date="2009-05" db="EMBL/GenBank/DDBJ databases">
        <title>The genome sequence of Ajellomyces capsulatus strain H143.</title>
        <authorList>
            <person name="Champion M."/>
            <person name="Cuomo C.A."/>
            <person name="Ma L.-J."/>
            <person name="Henn M.R."/>
            <person name="Sil A."/>
            <person name="Goldman B."/>
            <person name="Young S.K."/>
            <person name="Kodira C.D."/>
            <person name="Zeng Q."/>
            <person name="Koehrsen M."/>
            <person name="Alvarado L."/>
            <person name="Berlin A.M."/>
            <person name="Borenstein D."/>
            <person name="Chen Z."/>
            <person name="Engels R."/>
            <person name="Freedman E."/>
            <person name="Gellesch M."/>
            <person name="Goldberg J."/>
            <person name="Griggs A."/>
            <person name="Gujja S."/>
            <person name="Heiman D.I."/>
            <person name="Hepburn T.A."/>
            <person name="Howarth C."/>
            <person name="Jen D."/>
            <person name="Larson L."/>
            <person name="Lewis B."/>
            <person name="Mehta T."/>
            <person name="Park D."/>
            <person name="Pearson M."/>
            <person name="Roberts A."/>
            <person name="Saif S."/>
            <person name="Shea T.D."/>
            <person name="Shenoy N."/>
            <person name="Sisk P."/>
            <person name="Stolte C."/>
            <person name="Sykes S."/>
            <person name="Walk T."/>
            <person name="White J."/>
            <person name="Yandava C."/>
            <person name="Klein B."/>
            <person name="McEwen J.G."/>
            <person name="Puccia R."/>
            <person name="Goldman G.H."/>
            <person name="Felipe M.S."/>
            <person name="Nino-Vega G."/>
            <person name="San-Blas G."/>
            <person name="Taylor J.W."/>
            <person name="Mendoza L."/>
            <person name="Galagan J.E."/>
            <person name="Nusbaum C."/>
            <person name="Birren B.W."/>
        </authorList>
    </citation>
    <scope>NUCLEOTIDE SEQUENCE [LARGE SCALE GENOMIC DNA]</scope>
    <source>
        <strain evidence="2">H143</strain>
    </source>
</reference>
<dbReference type="EMBL" id="GG692424">
    <property type="protein sequence ID" value="EER41270.1"/>
    <property type="molecule type" value="Genomic_DNA"/>
</dbReference>
<accession>C6HEP9</accession>
<evidence type="ECO:0000313" key="1">
    <source>
        <dbReference type="EMBL" id="EER41270.1"/>
    </source>
</evidence>
<dbReference type="VEuPathDB" id="FungiDB:HCDG_04916"/>
<sequence>MAGLSFPAENMNCVQLDWTRKDKTCRQPKRAHPDTPEALQVLLITGNKCLDSQGKCSENPTAVWIPADGCCLVEPTKADRGEISWEFHSKGPELGSRLKTAARQHGCMAIYQCSVHVDNSVINSREDTHTRKTVIIFGQWILLFKTDAVSELFYRPQIPEA</sequence>
<protein>
    <submittedName>
        <fullName evidence="1">Uncharacterized protein</fullName>
    </submittedName>
</protein>
<organism evidence="1 2">
    <name type="scientific">Ajellomyces capsulatus (strain H143)</name>
    <name type="common">Darling's disease fungus</name>
    <name type="synonym">Histoplasma capsulatum</name>
    <dbReference type="NCBI Taxonomy" id="544712"/>
    <lineage>
        <taxon>Eukaryota</taxon>
        <taxon>Fungi</taxon>
        <taxon>Dikarya</taxon>
        <taxon>Ascomycota</taxon>
        <taxon>Pezizomycotina</taxon>
        <taxon>Eurotiomycetes</taxon>
        <taxon>Eurotiomycetidae</taxon>
        <taxon>Onygenales</taxon>
        <taxon>Ajellomycetaceae</taxon>
        <taxon>Histoplasma</taxon>
    </lineage>
</organism>
<dbReference type="Proteomes" id="UP000002624">
    <property type="component" value="Unassembled WGS sequence"/>
</dbReference>
<gene>
    <name evidence="1" type="ORF">HCDG_04916</name>
</gene>
<dbReference type="HOGENOM" id="CLU_1643213_0_0_1"/>